<dbReference type="Pfam" id="PF13411">
    <property type="entry name" value="MerR_1"/>
    <property type="match status" value="1"/>
</dbReference>
<accession>A0ABV3VYB0</accession>
<organism evidence="3 4">
    <name type="scientific">Lysinibacillus xylanilyticus</name>
    <dbReference type="NCBI Taxonomy" id="582475"/>
    <lineage>
        <taxon>Bacteria</taxon>
        <taxon>Bacillati</taxon>
        <taxon>Bacillota</taxon>
        <taxon>Bacilli</taxon>
        <taxon>Bacillales</taxon>
        <taxon>Bacillaceae</taxon>
        <taxon>Lysinibacillus</taxon>
    </lineage>
</organism>
<dbReference type="InterPro" id="IPR047057">
    <property type="entry name" value="MerR_fam"/>
</dbReference>
<reference evidence="3 4" key="1">
    <citation type="submission" date="2024-07" db="EMBL/GenBank/DDBJ databases">
        <title>Characterization of a bacterium isolated from hydrolysated instant sea cucumber by whole-genome sequencing and metabolomics.</title>
        <authorList>
            <person name="Luo X."/>
            <person name="Zhang Z."/>
            <person name="Zheng Z."/>
            <person name="Zhang W."/>
            <person name="Ming T."/>
            <person name="Jiao L."/>
            <person name="Su X."/>
            <person name="Kong F."/>
            <person name="Xu J."/>
        </authorList>
    </citation>
    <scope>NUCLEOTIDE SEQUENCE [LARGE SCALE GENOMIC DNA]</scope>
    <source>
        <strain evidence="3 4">XL-2024</strain>
    </source>
</reference>
<dbReference type="RefSeq" id="WP_368636748.1">
    <property type="nucleotide sequence ID" value="NZ_JBFRHK010000006.1"/>
</dbReference>
<dbReference type="InterPro" id="IPR029442">
    <property type="entry name" value="GyrI-like"/>
</dbReference>
<protein>
    <submittedName>
        <fullName evidence="3">MerR family transcriptional regulator</fullName>
    </submittedName>
</protein>
<feature type="domain" description="HTH merR-type" evidence="2">
    <location>
        <begin position="1"/>
        <end position="71"/>
    </location>
</feature>
<dbReference type="SMART" id="SM00871">
    <property type="entry name" value="AraC_E_bind"/>
    <property type="match status" value="1"/>
</dbReference>
<dbReference type="InterPro" id="IPR000551">
    <property type="entry name" value="MerR-type_HTH_dom"/>
</dbReference>
<dbReference type="InterPro" id="IPR010499">
    <property type="entry name" value="AraC_E-bd"/>
</dbReference>
<keyword evidence="1" id="KW-0238">DNA-binding</keyword>
<dbReference type="CDD" id="cd01107">
    <property type="entry name" value="HTH_BmrR"/>
    <property type="match status" value="1"/>
</dbReference>
<sequence>MYSIGKFSKLCDVPVKTIRYYNDIGLLEPSFIDQVTGYRYYDYDKIEELKTIQVLKNCHFSLKEIEQVTKGQNDREDLELRLTNKIQELEHQQEMITQQIHTIVQVKNSLKSAETFTPKPTLSTCYIEERSKIHVLSIREKINIIDMDRLVQKLFERIYAYQLEVDGELLAIFHQHDRHQNAADVELLLPVKASQQNTNIKEIPEGMYACINVKGPYSELHYGYSRLQEWLAKQSLQVEGMFMEQYIKGLIPSEVVNPINIKPNIELHPNDFLTKVFVKVRKSIKEERY</sequence>
<gene>
    <name evidence="3" type="ORF">AB1300_12225</name>
</gene>
<dbReference type="Proteomes" id="UP001558534">
    <property type="component" value="Unassembled WGS sequence"/>
</dbReference>
<dbReference type="InterPro" id="IPR011256">
    <property type="entry name" value="Reg_factor_effector_dom_sf"/>
</dbReference>
<dbReference type="Pfam" id="PF06445">
    <property type="entry name" value="GyrI-like"/>
    <property type="match status" value="1"/>
</dbReference>
<proteinExistence type="predicted"/>
<dbReference type="Gene3D" id="3.20.80.10">
    <property type="entry name" value="Regulatory factor, effector binding domain"/>
    <property type="match status" value="1"/>
</dbReference>
<evidence type="ECO:0000313" key="4">
    <source>
        <dbReference type="Proteomes" id="UP001558534"/>
    </source>
</evidence>
<dbReference type="InterPro" id="IPR009061">
    <property type="entry name" value="DNA-bd_dom_put_sf"/>
</dbReference>
<evidence type="ECO:0000313" key="3">
    <source>
        <dbReference type="EMBL" id="MEX3745903.1"/>
    </source>
</evidence>
<dbReference type="SUPFAM" id="SSF55136">
    <property type="entry name" value="Probable bacterial effector-binding domain"/>
    <property type="match status" value="1"/>
</dbReference>
<dbReference type="PANTHER" id="PTHR30204">
    <property type="entry name" value="REDOX-CYCLING DRUG-SENSING TRANSCRIPTIONAL ACTIVATOR SOXR"/>
    <property type="match status" value="1"/>
</dbReference>
<dbReference type="SUPFAM" id="SSF46955">
    <property type="entry name" value="Putative DNA-binding domain"/>
    <property type="match status" value="1"/>
</dbReference>
<evidence type="ECO:0000259" key="2">
    <source>
        <dbReference type="PROSITE" id="PS50937"/>
    </source>
</evidence>
<evidence type="ECO:0000256" key="1">
    <source>
        <dbReference type="ARBA" id="ARBA00023125"/>
    </source>
</evidence>
<dbReference type="EMBL" id="JBFRHK010000006">
    <property type="protein sequence ID" value="MEX3745903.1"/>
    <property type="molecule type" value="Genomic_DNA"/>
</dbReference>
<dbReference type="PANTHER" id="PTHR30204:SF97">
    <property type="entry name" value="MERR FAMILY REGULATORY PROTEIN"/>
    <property type="match status" value="1"/>
</dbReference>
<dbReference type="SMART" id="SM00422">
    <property type="entry name" value="HTH_MERR"/>
    <property type="match status" value="1"/>
</dbReference>
<keyword evidence="4" id="KW-1185">Reference proteome</keyword>
<dbReference type="Gene3D" id="1.10.1660.10">
    <property type="match status" value="1"/>
</dbReference>
<comment type="caution">
    <text evidence="3">The sequence shown here is derived from an EMBL/GenBank/DDBJ whole genome shotgun (WGS) entry which is preliminary data.</text>
</comment>
<name>A0ABV3VYB0_9BACI</name>
<dbReference type="PROSITE" id="PS50937">
    <property type="entry name" value="HTH_MERR_2"/>
    <property type="match status" value="1"/>
</dbReference>